<keyword evidence="3" id="KW-1185">Reference proteome</keyword>
<reference evidence="2 3" key="1">
    <citation type="journal article" date="2011" name="PLoS Pathog.">
        <title>Endophytic Life Strategies Decoded by Genome and Transcriptome Analyses of the Mutualistic Root Symbiont Piriformospora indica.</title>
        <authorList>
            <person name="Zuccaro A."/>
            <person name="Lahrmann U."/>
            <person name="Guldener U."/>
            <person name="Langen G."/>
            <person name="Pfiffi S."/>
            <person name="Biedenkopf D."/>
            <person name="Wong P."/>
            <person name="Samans B."/>
            <person name="Grimm C."/>
            <person name="Basiewicz M."/>
            <person name="Murat C."/>
            <person name="Martin F."/>
            <person name="Kogel K.H."/>
        </authorList>
    </citation>
    <scope>NUCLEOTIDE SEQUENCE [LARGE SCALE GENOMIC DNA]</scope>
    <source>
        <strain evidence="2 3">DSM 11827</strain>
    </source>
</reference>
<feature type="region of interest" description="Disordered" evidence="1">
    <location>
        <begin position="1"/>
        <end position="25"/>
    </location>
</feature>
<accession>G4TKK6</accession>
<feature type="region of interest" description="Disordered" evidence="1">
    <location>
        <begin position="67"/>
        <end position="88"/>
    </location>
</feature>
<dbReference type="InParanoid" id="G4TKK6"/>
<dbReference type="EMBL" id="CAFZ01000137">
    <property type="protein sequence ID" value="CCA71849.1"/>
    <property type="molecule type" value="Genomic_DNA"/>
</dbReference>
<dbReference type="HOGENOM" id="CLU_2469924_0_0_1"/>
<evidence type="ECO:0000313" key="3">
    <source>
        <dbReference type="Proteomes" id="UP000007148"/>
    </source>
</evidence>
<gene>
    <name evidence="2" type="ORF">PIIN_05784</name>
</gene>
<dbReference type="AlphaFoldDB" id="G4TKK6"/>
<feature type="compositionally biased region" description="Basic and acidic residues" evidence="1">
    <location>
        <begin position="1"/>
        <end position="10"/>
    </location>
</feature>
<proteinExistence type="predicted"/>
<evidence type="ECO:0000256" key="1">
    <source>
        <dbReference type="SAM" id="MobiDB-lite"/>
    </source>
</evidence>
<comment type="caution">
    <text evidence="2">The sequence shown here is derived from an EMBL/GenBank/DDBJ whole genome shotgun (WGS) entry which is preliminary data.</text>
</comment>
<evidence type="ECO:0000313" key="2">
    <source>
        <dbReference type="EMBL" id="CCA71849.1"/>
    </source>
</evidence>
<dbReference type="Proteomes" id="UP000007148">
    <property type="component" value="Unassembled WGS sequence"/>
</dbReference>
<name>G4TKK6_SERID</name>
<protein>
    <submittedName>
        <fullName evidence="2">Uncharacterized protein</fullName>
    </submittedName>
</protein>
<organism evidence="2 3">
    <name type="scientific">Serendipita indica (strain DSM 11827)</name>
    <name type="common">Root endophyte fungus</name>
    <name type="synonym">Piriformospora indica</name>
    <dbReference type="NCBI Taxonomy" id="1109443"/>
    <lineage>
        <taxon>Eukaryota</taxon>
        <taxon>Fungi</taxon>
        <taxon>Dikarya</taxon>
        <taxon>Basidiomycota</taxon>
        <taxon>Agaricomycotina</taxon>
        <taxon>Agaricomycetes</taxon>
        <taxon>Sebacinales</taxon>
        <taxon>Serendipitaceae</taxon>
        <taxon>Serendipita</taxon>
    </lineage>
</organism>
<sequence>MDAKPSDPPKHPAPQTHSLGAHQRDVPSSRLNWFSLSLPSIEATQDDKSISKTLVPFETLYIQPTGKRHPIVNASPPSPATQTNAYSS</sequence>